<proteinExistence type="predicted"/>
<sequence>MEQATPSSSSGCRRCGSAAVLATAPSVVQKLMRKLTRTLTRKVRRKSNILCMTTATKPAAFHCQYDLLSCSMNFKPIFGELDGGAEDVKCTFTSRFASAAASGRWHFNFY</sequence>
<organism evidence="1 2">
    <name type="scientific">Zingiber officinale</name>
    <name type="common">Ginger</name>
    <name type="synonym">Amomum zingiber</name>
    <dbReference type="NCBI Taxonomy" id="94328"/>
    <lineage>
        <taxon>Eukaryota</taxon>
        <taxon>Viridiplantae</taxon>
        <taxon>Streptophyta</taxon>
        <taxon>Embryophyta</taxon>
        <taxon>Tracheophyta</taxon>
        <taxon>Spermatophyta</taxon>
        <taxon>Magnoliopsida</taxon>
        <taxon>Liliopsida</taxon>
        <taxon>Zingiberales</taxon>
        <taxon>Zingiberaceae</taxon>
        <taxon>Zingiber</taxon>
    </lineage>
</organism>
<dbReference type="Proteomes" id="UP000734854">
    <property type="component" value="Unassembled WGS sequence"/>
</dbReference>
<gene>
    <name evidence="1" type="ORF">ZIOFF_001268</name>
</gene>
<keyword evidence="2" id="KW-1185">Reference proteome</keyword>
<accession>A0A8J5I5P1</accession>
<name>A0A8J5I5P1_ZINOF</name>
<evidence type="ECO:0000313" key="1">
    <source>
        <dbReference type="EMBL" id="KAG6536218.1"/>
    </source>
</evidence>
<comment type="caution">
    <text evidence="1">The sequence shown here is derived from an EMBL/GenBank/DDBJ whole genome shotgun (WGS) entry which is preliminary data.</text>
</comment>
<protein>
    <submittedName>
        <fullName evidence="1">Uncharacterized protein</fullName>
    </submittedName>
</protein>
<dbReference type="AlphaFoldDB" id="A0A8J5I5P1"/>
<dbReference type="EMBL" id="JACMSC010000001">
    <property type="protein sequence ID" value="KAG6536218.1"/>
    <property type="molecule type" value="Genomic_DNA"/>
</dbReference>
<reference evidence="1 2" key="1">
    <citation type="submission" date="2020-08" db="EMBL/GenBank/DDBJ databases">
        <title>Plant Genome Project.</title>
        <authorList>
            <person name="Zhang R.-G."/>
        </authorList>
    </citation>
    <scope>NUCLEOTIDE SEQUENCE [LARGE SCALE GENOMIC DNA]</scope>
    <source>
        <tissue evidence="1">Rhizome</tissue>
    </source>
</reference>
<evidence type="ECO:0000313" key="2">
    <source>
        <dbReference type="Proteomes" id="UP000734854"/>
    </source>
</evidence>